<sequence>MSINAGKIILKEIHDCARKKTRSFYFPSLITSLCLRTQVKTKTNLKGLYVQGCIIAHDLKRLMENVHELNPPELSEPTEPEIDESSNKSEMEVDLIDETKEAESEEKLNDPKLVKELEVSKPRKKSNPDEPVKPSVDLELTIPRPTSSNTVKKSKLPIMMDMMKFMHNQQQAYWKYAKVRDDSVRNTFKNISNNFVLKFPYYIFESWKENENANEDETSKGEDKGD</sequence>
<dbReference type="AlphaFoldDB" id="A0A9D3W388"/>
<protein>
    <submittedName>
        <fullName evidence="2">Uncharacterized protein</fullName>
    </submittedName>
</protein>
<name>A0A9D3W388_9ROSI</name>
<accession>A0A9D3W388</accession>
<dbReference type="EMBL" id="JAIQCV010000004">
    <property type="protein sequence ID" value="KAH1107492.1"/>
    <property type="molecule type" value="Genomic_DNA"/>
</dbReference>
<comment type="caution">
    <text evidence="2">The sequence shown here is derived from an EMBL/GenBank/DDBJ whole genome shotgun (WGS) entry which is preliminary data.</text>
</comment>
<keyword evidence="3" id="KW-1185">Reference proteome</keyword>
<feature type="region of interest" description="Disordered" evidence="1">
    <location>
        <begin position="69"/>
        <end position="151"/>
    </location>
</feature>
<evidence type="ECO:0000313" key="2">
    <source>
        <dbReference type="EMBL" id="KAH1107492.1"/>
    </source>
</evidence>
<evidence type="ECO:0000256" key="1">
    <source>
        <dbReference type="SAM" id="MobiDB-lite"/>
    </source>
</evidence>
<organism evidence="2 3">
    <name type="scientific">Gossypium stocksii</name>
    <dbReference type="NCBI Taxonomy" id="47602"/>
    <lineage>
        <taxon>Eukaryota</taxon>
        <taxon>Viridiplantae</taxon>
        <taxon>Streptophyta</taxon>
        <taxon>Embryophyta</taxon>
        <taxon>Tracheophyta</taxon>
        <taxon>Spermatophyta</taxon>
        <taxon>Magnoliopsida</taxon>
        <taxon>eudicotyledons</taxon>
        <taxon>Gunneridae</taxon>
        <taxon>Pentapetalae</taxon>
        <taxon>rosids</taxon>
        <taxon>malvids</taxon>
        <taxon>Malvales</taxon>
        <taxon>Malvaceae</taxon>
        <taxon>Malvoideae</taxon>
        <taxon>Gossypium</taxon>
    </lineage>
</organism>
<evidence type="ECO:0000313" key="3">
    <source>
        <dbReference type="Proteomes" id="UP000828251"/>
    </source>
</evidence>
<gene>
    <name evidence="2" type="ORF">J1N35_011260</name>
</gene>
<feature type="compositionally biased region" description="Basic and acidic residues" evidence="1">
    <location>
        <begin position="85"/>
        <end position="132"/>
    </location>
</feature>
<reference evidence="2 3" key="1">
    <citation type="journal article" date="2021" name="Plant Biotechnol. J.">
        <title>Multi-omics assisted identification of the key and species-specific regulatory components of drought-tolerant mechanisms in Gossypium stocksii.</title>
        <authorList>
            <person name="Yu D."/>
            <person name="Ke L."/>
            <person name="Zhang D."/>
            <person name="Wu Y."/>
            <person name="Sun Y."/>
            <person name="Mei J."/>
            <person name="Sun J."/>
            <person name="Sun Y."/>
        </authorList>
    </citation>
    <scope>NUCLEOTIDE SEQUENCE [LARGE SCALE GENOMIC DNA]</scope>
    <source>
        <strain evidence="3">cv. E1</strain>
        <tissue evidence="2">Leaf</tissue>
    </source>
</reference>
<proteinExistence type="predicted"/>
<dbReference type="OrthoDB" id="10342444at2759"/>
<dbReference type="Proteomes" id="UP000828251">
    <property type="component" value="Unassembled WGS sequence"/>
</dbReference>